<evidence type="ECO:0000256" key="4">
    <source>
        <dbReference type="ARBA" id="ARBA00022475"/>
    </source>
</evidence>
<feature type="transmembrane region" description="Helical" evidence="10">
    <location>
        <begin position="156"/>
        <end position="180"/>
    </location>
</feature>
<evidence type="ECO:0000256" key="2">
    <source>
        <dbReference type="ARBA" id="ARBA00007783"/>
    </source>
</evidence>
<dbReference type="PANTHER" id="PTHR30413:SF8">
    <property type="entry name" value="TRANSPORT PERMEASE PROTEIN"/>
    <property type="match status" value="1"/>
</dbReference>
<gene>
    <name evidence="12" type="ORF">M6D93_14780</name>
</gene>
<sequence>MSITAVNRRPTLFRGVAEVFSARELLFNLTSREVRGKYKRTALGQLWSLLNPLAQMLTYSLVFGFFLPARNSPGDPSGLDVFALWLSAALLPWILFSGVLTGSMGSLLANENLLKKVYFVRSSLVISTALATLFTSLFEFGVLIVAIYLFGGNPTLYIPFVVLFMILLTALALGLGFLLAVANVYFRDTQHFVAIFLQVLFYLTPIVYPVSQVADRVQKSHPWVLTAFRLNPMERFSEAFRNLLYDNRLPSLPTTLYCIVVPLAVLAVGFSVFIRFEGRLAEEL</sequence>
<dbReference type="Pfam" id="PF01061">
    <property type="entry name" value="ABC2_membrane"/>
    <property type="match status" value="1"/>
</dbReference>
<dbReference type="InterPro" id="IPR013525">
    <property type="entry name" value="ABC2_TM"/>
</dbReference>
<organism evidence="12 13">
    <name type="scientific">Jatrophihabitans telluris</name>
    <dbReference type="NCBI Taxonomy" id="2038343"/>
    <lineage>
        <taxon>Bacteria</taxon>
        <taxon>Bacillati</taxon>
        <taxon>Actinomycetota</taxon>
        <taxon>Actinomycetes</taxon>
        <taxon>Jatrophihabitantales</taxon>
        <taxon>Jatrophihabitantaceae</taxon>
        <taxon>Jatrophihabitans</taxon>
    </lineage>
</organism>
<dbReference type="EMBL" id="CP097332">
    <property type="protein sequence ID" value="UQX87556.1"/>
    <property type="molecule type" value="Genomic_DNA"/>
</dbReference>
<evidence type="ECO:0000256" key="5">
    <source>
        <dbReference type="ARBA" id="ARBA00022519"/>
    </source>
</evidence>
<evidence type="ECO:0000313" key="12">
    <source>
        <dbReference type="EMBL" id="UQX87556.1"/>
    </source>
</evidence>
<evidence type="ECO:0000256" key="7">
    <source>
        <dbReference type="ARBA" id="ARBA00022989"/>
    </source>
</evidence>
<accession>A0ABY4QXJ9</accession>
<keyword evidence="6 10" id="KW-0812">Transmembrane</keyword>
<feature type="transmembrane region" description="Helical" evidence="10">
    <location>
        <begin position="81"/>
        <end position="103"/>
    </location>
</feature>
<dbReference type="PRINTS" id="PR00164">
    <property type="entry name" value="ABC2TRNSPORT"/>
</dbReference>
<protein>
    <recommendedName>
        <fullName evidence="10">Transport permease protein</fullName>
    </recommendedName>
</protein>
<dbReference type="RefSeq" id="WP_249770191.1">
    <property type="nucleotide sequence ID" value="NZ_CP097332.1"/>
</dbReference>
<feature type="transmembrane region" description="Helical" evidence="10">
    <location>
        <begin position="254"/>
        <end position="274"/>
    </location>
</feature>
<comment type="subcellular location">
    <subcellularLocation>
        <location evidence="1">Cell inner membrane</location>
        <topology evidence="1">Multi-pass membrane protein</topology>
    </subcellularLocation>
    <subcellularLocation>
        <location evidence="10">Cell membrane</location>
        <topology evidence="10">Multi-pass membrane protein</topology>
    </subcellularLocation>
</comment>
<evidence type="ECO:0000313" key="13">
    <source>
        <dbReference type="Proteomes" id="UP001056336"/>
    </source>
</evidence>
<evidence type="ECO:0000256" key="3">
    <source>
        <dbReference type="ARBA" id="ARBA00022448"/>
    </source>
</evidence>
<evidence type="ECO:0000256" key="1">
    <source>
        <dbReference type="ARBA" id="ARBA00004429"/>
    </source>
</evidence>
<evidence type="ECO:0000259" key="11">
    <source>
        <dbReference type="PROSITE" id="PS51012"/>
    </source>
</evidence>
<keyword evidence="8 10" id="KW-0472">Membrane</keyword>
<dbReference type="PANTHER" id="PTHR30413">
    <property type="entry name" value="INNER MEMBRANE TRANSPORT PERMEASE"/>
    <property type="match status" value="1"/>
</dbReference>
<keyword evidence="4 10" id="KW-1003">Cell membrane</keyword>
<feature type="transmembrane region" description="Helical" evidence="10">
    <location>
        <begin position="192"/>
        <end position="210"/>
    </location>
</feature>
<comment type="similarity">
    <text evidence="2 10">Belongs to the ABC-2 integral membrane protein family.</text>
</comment>
<keyword evidence="7 10" id="KW-1133">Transmembrane helix</keyword>
<reference evidence="12" key="1">
    <citation type="journal article" date="2018" name="Int. J. Syst. Evol. Microbiol.">
        <title>Jatrophihabitans telluris sp. nov., isolated from sediment soil of lava forest wetlands and the emended description of the genus Jatrophihabitans.</title>
        <authorList>
            <person name="Lee K.C."/>
            <person name="Suh M.K."/>
            <person name="Eom M.K."/>
            <person name="Kim K.K."/>
            <person name="Kim J.S."/>
            <person name="Kim D.S."/>
            <person name="Ko S.H."/>
            <person name="Shin Y.K."/>
            <person name="Lee J.S."/>
        </authorList>
    </citation>
    <scope>NUCLEOTIDE SEQUENCE</scope>
    <source>
        <strain evidence="12">N237</strain>
    </source>
</reference>
<keyword evidence="5" id="KW-0997">Cell inner membrane</keyword>
<dbReference type="Proteomes" id="UP001056336">
    <property type="component" value="Chromosome"/>
</dbReference>
<keyword evidence="13" id="KW-1185">Reference proteome</keyword>
<evidence type="ECO:0000256" key="6">
    <source>
        <dbReference type="ARBA" id="ARBA00022692"/>
    </source>
</evidence>
<evidence type="ECO:0000256" key="10">
    <source>
        <dbReference type="RuleBase" id="RU361157"/>
    </source>
</evidence>
<dbReference type="InterPro" id="IPR000412">
    <property type="entry name" value="ABC_2_transport"/>
</dbReference>
<feature type="transmembrane region" description="Helical" evidence="10">
    <location>
        <begin position="124"/>
        <end position="150"/>
    </location>
</feature>
<evidence type="ECO:0000256" key="8">
    <source>
        <dbReference type="ARBA" id="ARBA00023136"/>
    </source>
</evidence>
<name>A0ABY4QXJ9_9ACTN</name>
<dbReference type="PROSITE" id="PS51012">
    <property type="entry name" value="ABC_TM2"/>
    <property type="match status" value="1"/>
</dbReference>
<feature type="transmembrane region" description="Helical" evidence="10">
    <location>
        <begin position="46"/>
        <end position="69"/>
    </location>
</feature>
<evidence type="ECO:0000256" key="9">
    <source>
        <dbReference type="ARBA" id="ARBA00023251"/>
    </source>
</evidence>
<keyword evidence="9" id="KW-0046">Antibiotic resistance</keyword>
<proteinExistence type="inferred from homology"/>
<reference evidence="12" key="2">
    <citation type="submission" date="2022-05" db="EMBL/GenBank/DDBJ databases">
        <authorList>
            <person name="Kim J.-S."/>
            <person name="Lee K."/>
            <person name="Suh M."/>
            <person name="Eom M."/>
            <person name="Kim J.-S."/>
            <person name="Kim D.-S."/>
            <person name="Ko S.-H."/>
            <person name="Shin Y."/>
            <person name="Lee J.-S."/>
        </authorList>
    </citation>
    <scope>NUCLEOTIDE SEQUENCE</scope>
    <source>
        <strain evidence="12">N237</strain>
    </source>
</reference>
<dbReference type="InterPro" id="IPR047817">
    <property type="entry name" value="ABC2_TM_bact-type"/>
</dbReference>
<feature type="domain" description="ABC transmembrane type-2" evidence="11">
    <location>
        <begin position="43"/>
        <end position="276"/>
    </location>
</feature>
<keyword evidence="3 10" id="KW-0813">Transport</keyword>